<keyword evidence="6 7" id="KW-0234">DNA repair</keyword>
<keyword evidence="4 7" id="KW-0862">Zinc</keyword>
<sequence length="201" mass="22395">MKMQQKENAISKLIQQLEKLPGIGQKTAQRLAFHIINMKTEDVKALADAILSAKTSTKLCRVCCNFTEDEVCPICKDEKRDKSIICVVEEPQDVAALERVKEYKGLYHVLHGAISPLKGKYPEQLTIDVLLKRLSDPQIKEVIIATNPDVDGEATASYLARLIKPMGIRVTRIARGIPVGGDIEYADEVTILKAIEGRREI</sequence>
<feature type="domain" description="Toprim" evidence="8">
    <location>
        <begin position="83"/>
        <end position="178"/>
    </location>
</feature>
<evidence type="ECO:0000256" key="6">
    <source>
        <dbReference type="ARBA" id="ARBA00023204"/>
    </source>
</evidence>
<organism evidence="9 10">
    <name type="scientific">Caldicellulosiruptor bescii</name>
    <name type="common">Anaerocellum thermophilum</name>
    <dbReference type="NCBI Taxonomy" id="31899"/>
    <lineage>
        <taxon>Bacteria</taxon>
        <taxon>Bacillati</taxon>
        <taxon>Bacillota</taxon>
        <taxon>Bacillota incertae sedis</taxon>
        <taxon>Caldicellulosiruptorales</taxon>
        <taxon>Caldicellulosiruptoraceae</taxon>
        <taxon>Caldicellulosiruptor</taxon>
    </lineage>
</organism>
<dbReference type="InterPro" id="IPR015967">
    <property type="entry name" value="Rcmb_RecR_Znf"/>
</dbReference>
<accession>A0ABY1S9H3</accession>
<dbReference type="SMART" id="SM00493">
    <property type="entry name" value="TOPRIM"/>
    <property type="match status" value="1"/>
</dbReference>
<dbReference type="NCBIfam" id="TIGR00615">
    <property type="entry name" value="recR"/>
    <property type="match status" value="1"/>
</dbReference>
<protein>
    <recommendedName>
        <fullName evidence="7">Recombination protein RecR</fullName>
    </recommendedName>
</protein>
<dbReference type="EMBL" id="FXXC01000001">
    <property type="protein sequence ID" value="SMR94179.1"/>
    <property type="molecule type" value="Genomic_DNA"/>
</dbReference>
<dbReference type="PROSITE" id="PS01300">
    <property type="entry name" value="RECR"/>
    <property type="match status" value="1"/>
</dbReference>
<comment type="function">
    <text evidence="7">May play a role in DNA repair. It seems to be involved in an RecBC-independent recombinational process of DNA repair. It may act with RecF and RecO.</text>
</comment>
<evidence type="ECO:0000256" key="4">
    <source>
        <dbReference type="ARBA" id="ARBA00022833"/>
    </source>
</evidence>
<comment type="similarity">
    <text evidence="7">Belongs to the RecR family.</text>
</comment>
<dbReference type="InterPro" id="IPR023627">
    <property type="entry name" value="Rcmb_RecR"/>
</dbReference>
<evidence type="ECO:0000256" key="5">
    <source>
        <dbReference type="ARBA" id="ARBA00023172"/>
    </source>
</evidence>
<evidence type="ECO:0000256" key="2">
    <source>
        <dbReference type="ARBA" id="ARBA00022763"/>
    </source>
</evidence>
<dbReference type="Gene3D" id="6.10.250.240">
    <property type="match status" value="1"/>
</dbReference>
<reference evidence="9 10" key="1">
    <citation type="submission" date="2017-05" db="EMBL/GenBank/DDBJ databases">
        <authorList>
            <person name="Varghese N."/>
            <person name="Submissions S."/>
        </authorList>
    </citation>
    <scope>NUCLEOTIDE SEQUENCE [LARGE SCALE GENOMIC DNA]</scope>
    <source>
        <strain evidence="9 10">MACB1020</strain>
    </source>
</reference>
<dbReference type="Proteomes" id="UP000196803">
    <property type="component" value="Unassembled WGS sequence"/>
</dbReference>
<dbReference type="Gene3D" id="1.10.8.420">
    <property type="entry name" value="RecR Domain 1"/>
    <property type="match status" value="1"/>
</dbReference>
<dbReference type="Gene3D" id="3.30.60.80">
    <property type="match status" value="1"/>
</dbReference>
<feature type="zinc finger region" description="C4-type" evidence="7">
    <location>
        <begin position="60"/>
        <end position="75"/>
    </location>
</feature>
<evidence type="ECO:0000313" key="9">
    <source>
        <dbReference type="EMBL" id="SMR94179.1"/>
    </source>
</evidence>
<dbReference type="Pfam" id="PF13662">
    <property type="entry name" value="Toprim_4"/>
    <property type="match status" value="1"/>
</dbReference>
<dbReference type="PANTHER" id="PTHR30446">
    <property type="entry name" value="RECOMBINATION PROTEIN RECR"/>
    <property type="match status" value="1"/>
</dbReference>
<evidence type="ECO:0000256" key="7">
    <source>
        <dbReference type="HAMAP-Rule" id="MF_00017"/>
    </source>
</evidence>
<evidence type="ECO:0000256" key="1">
    <source>
        <dbReference type="ARBA" id="ARBA00022723"/>
    </source>
</evidence>
<evidence type="ECO:0000313" key="10">
    <source>
        <dbReference type="Proteomes" id="UP000196803"/>
    </source>
</evidence>
<keyword evidence="1 7" id="KW-0479">Metal-binding</keyword>
<comment type="caution">
    <text evidence="9">The sequence shown here is derived from an EMBL/GenBank/DDBJ whole genome shotgun (WGS) entry which is preliminary data.</text>
</comment>
<keyword evidence="3 7" id="KW-0863">Zinc-finger</keyword>
<keyword evidence="10" id="KW-1185">Reference proteome</keyword>
<dbReference type="InterPro" id="IPR006171">
    <property type="entry name" value="TOPRIM_dom"/>
</dbReference>
<dbReference type="PANTHER" id="PTHR30446:SF0">
    <property type="entry name" value="RECOMBINATION PROTEIN RECR"/>
    <property type="match status" value="1"/>
</dbReference>
<dbReference type="Pfam" id="PF21176">
    <property type="entry name" value="RecR_HhH"/>
    <property type="match status" value="1"/>
</dbReference>
<dbReference type="Pfam" id="PF21175">
    <property type="entry name" value="RecR_C"/>
    <property type="match status" value="1"/>
</dbReference>
<dbReference type="SUPFAM" id="SSF111304">
    <property type="entry name" value="Recombination protein RecR"/>
    <property type="match status" value="1"/>
</dbReference>
<proteinExistence type="inferred from homology"/>
<dbReference type="InterPro" id="IPR000093">
    <property type="entry name" value="DNA_Rcmb_RecR"/>
</dbReference>
<keyword evidence="5 7" id="KW-0233">DNA recombination</keyword>
<dbReference type="Pfam" id="PF02132">
    <property type="entry name" value="RecR_ZnF"/>
    <property type="match status" value="1"/>
</dbReference>
<gene>
    <name evidence="7" type="primary">recR</name>
    <name evidence="9" type="ORF">SAMN05216240_1950</name>
</gene>
<dbReference type="HAMAP" id="MF_00017">
    <property type="entry name" value="RecR"/>
    <property type="match status" value="1"/>
</dbReference>
<keyword evidence="2 7" id="KW-0227">DNA damage</keyword>
<dbReference type="InterPro" id="IPR034137">
    <property type="entry name" value="TOPRIM_RecR"/>
</dbReference>
<dbReference type="PROSITE" id="PS50880">
    <property type="entry name" value="TOPRIM"/>
    <property type="match status" value="1"/>
</dbReference>
<dbReference type="Gene3D" id="3.40.1360.10">
    <property type="match status" value="1"/>
</dbReference>
<evidence type="ECO:0000256" key="3">
    <source>
        <dbReference type="ARBA" id="ARBA00022771"/>
    </source>
</evidence>
<dbReference type="CDD" id="cd01025">
    <property type="entry name" value="TOPRIM_recR"/>
    <property type="match status" value="1"/>
</dbReference>
<name>A0ABY1S9H3_CALBS</name>
<evidence type="ECO:0000259" key="8">
    <source>
        <dbReference type="PROSITE" id="PS50880"/>
    </source>
</evidence>